<dbReference type="InterPro" id="IPR013324">
    <property type="entry name" value="RNA_pol_sigma_r3/r4-like"/>
</dbReference>
<dbReference type="AlphaFoldDB" id="A0A6J4T2R3"/>
<evidence type="ECO:0000256" key="3">
    <source>
        <dbReference type="ARBA" id="ARBA00023082"/>
    </source>
</evidence>
<dbReference type="SUPFAM" id="SSF88659">
    <property type="entry name" value="Sigma3 and sigma4 domains of RNA polymerase sigma factors"/>
    <property type="match status" value="1"/>
</dbReference>
<dbReference type="GO" id="GO:0006352">
    <property type="term" value="P:DNA-templated transcription initiation"/>
    <property type="evidence" value="ECO:0007669"/>
    <property type="project" value="InterPro"/>
</dbReference>
<dbReference type="SUPFAM" id="SSF88946">
    <property type="entry name" value="Sigma2 domain of RNA polymerase sigma factors"/>
    <property type="match status" value="1"/>
</dbReference>
<keyword evidence="2 6" id="KW-0805">Transcription regulation</keyword>
<accession>A0A6J4T2R3</accession>
<gene>
    <name evidence="10" type="ORF">AVDCRST_MAG05-3106</name>
</gene>
<dbReference type="InterPro" id="IPR013325">
    <property type="entry name" value="RNA_pol_sigma_r2"/>
</dbReference>
<dbReference type="Gene3D" id="1.10.10.10">
    <property type="entry name" value="Winged helix-like DNA-binding domain superfamily/Winged helix DNA-binding domain"/>
    <property type="match status" value="1"/>
</dbReference>
<proteinExistence type="inferred from homology"/>
<dbReference type="GO" id="GO:0003677">
    <property type="term" value="F:DNA binding"/>
    <property type="evidence" value="ECO:0007669"/>
    <property type="project" value="UniProtKB-KW"/>
</dbReference>
<feature type="compositionally biased region" description="Basic residues" evidence="7">
    <location>
        <begin position="10"/>
        <end position="19"/>
    </location>
</feature>
<evidence type="ECO:0000256" key="4">
    <source>
        <dbReference type="ARBA" id="ARBA00023125"/>
    </source>
</evidence>
<keyword evidence="5 6" id="KW-0804">Transcription</keyword>
<dbReference type="PANTHER" id="PTHR43133:SF62">
    <property type="entry name" value="RNA POLYMERASE SIGMA FACTOR SIGZ"/>
    <property type="match status" value="1"/>
</dbReference>
<evidence type="ECO:0000256" key="1">
    <source>
        <dbReference type="ARBA" id="ARBA00010641"/>
    </source>
</evidence>
<dbReference type="InterPro" id="IPR007627">
    <property type="entry name" value="RNA_pol_sigma70_r2"/>
</dbReference>
<dbReference type="PANTHER" id="PTHR43133">
    <property type="entry name" value="RNA POLYMERASE ECF-TYPE SIGMA FACTO"/>
    <property type="match status" value="1"/>
</dbReference>
<dbReference type="InterPro" id="IPR014284">
    <property type="entry name" value="RNA_pol_sigma-70_dom"/>
</dbReference>
<evidence type="ECO:0000256" key="6">
    <source>
        <dbReference type="RuleBase" id="RU000716"/>
    </source>
</evidence>
<name>A0A6J4T2R3_9ACTN</name>
<evidence type="ECO:0000256" key="7">
    <source>
        <dbReference type="SAM" id="MobiDB-lite"/>
    </source>
</evidence>
<feature type="domain" description="RNA polymerase sigma-70 region 2" evidence="8">
    <location>
        <begin position="73"/>
        <end position="140"/>
    </location>
</feature>
<dbReference type="InterPro" id="IPR036388">
    <property type="entry name" value="WH-like_DNA-bd_sf"/>
</dbReference>
<dbReference type="Pfam" id="PF04545">
    <property type="entry name" value="Sigma70_r4"/>
    <property type="match status" value="1"/>
</dbReference>
<evidence type="ECO:0000259" key="9">
    <source>
        <dbReference type="Pfam" id="PF04545"/>
    </source>
</evidence>
<evidence type="ECO:0000313" key="10">
    <source>
        <dbReference type="EMBL" id="CAA9512408.1"/>
    </source>
</evidence>
<evidence type="ECO:0000256" key="5">
    <source>
        <dbReference type="ARBA" id="ARBA00023163"/>
    </source>
</evidence>
<dbReference type="PROSITE" id="PS01063">
    <property type="entry name" value="SIGMA70_ECF"/>
    <property type="match status" value="1"/>
</dbReference>
<dbReference type="Pfam" id="PF04542">
    <property type="entry name" value="Sigma70_r2"/>
    <property type="match status" value="1"/>
</dbReference>
<sequence>MVAAPDKGKPAARRGRKAHGPLTKRGGRAAEGVTVTNKAPNAAAGKGGRYARLADEELIPLVEAGDTEAFAALYDRHSRAAYSVAWRMTGGGRQAAEDLAQEAFLKAWRSAGSYRPHRGSVKTWLLSIVGNAGVDRLRSSATRSRTRDRLKAEAPRLQPSEAFPEAWRNHLGERVRVALRDIPREQREVLALLHLRGLTHAEVSERLSLPLGTVKGRSRLGLKKLREHPELLTLSVE</sequence>
<keyword evidence="3 6" id="KW-0731">Sigma factor</keyword>
<comment type="similarity">
    <text evidence="1 6">Belongs to the sigma-70 factor family. ECF subfamily.</text>
</comment>
<evidence type="ECO:0000259" key="8">
    <source>
        <dbReference type="Pfam" id="PF04542"/>
    </source>
</evidence>
<dbReference type="NCBIfam" id="TIGR02937">
    <property type="entry name" value="sigma70-ECF"/>
    <property type="match status" value="1"/>
</dbReference>
<dbReference type="EMBL" id="CADCVM010000349">
    <property type="protein sequence ID" value="CAA9512408.1"/>
    <property type="molecule type" value="Genomic_DNA"/>
</dbReference>
<keyword evidence="4 6" id="KW-0238">DNA-binding</keyword>
<organism evidence="10">
    <name type="scientific">uncultured Rubrobacteraceae bacterium</name>
    <dbReference type="NCBI Taxonomy" id="349277"/>
    <lineage>
        <taxon>Bacteria</taxon>
        <taxon>Bacillati</taxon>
        <taxon>Actinomycetota</taxon>
        <taxon>Rubrobacteria</taxon>
        <taxon>Rubrobacterales</taxon>
        <taxon>Rubrobacteraceae</taxon>
        <taxon>environmental samples</taxon>
    </lineage>
</organism>
<dbReference type="InterPro" id="IPR007630">
    <property type="entry name" value="RNA_pol_sigma70_r4"/>
</dbReference>
<evidence type="ECO:0000256" key="2">
    <source>
        <dbReference type="ARBA" id="ARBA00023015"/>
    </source>
</evidence>
<feature type="region of interest" description="Disordered" evidence="7">
    <location>
        <begin position="1"/>
        <end position="46"/>
    </location>
</feature>
<dbReference type="InterPro" id="IPR039425">
    <property type="entry name" value="RNA_pol_sigma-70-like"/>
</dbReference>
<feature type="domain" description="RNA polymerase sigma-70 region 4" evidence="9">
    <location>
        <begin position="178"/>
        <end position="227"/>
    </location>
</feature>
<dbReference type="GO" id="GO:0016987">
    <property type="term" value="F:sigma factor activity"/>
    <property type="evidence" value="ECO:0007669"/>
    <property type="project" value="UniProtKB-KW"/>
</dbReference>
<dbReference type="InterPro" id="IPR000838">
    <property type="entry name" value="RNA_pol_sigma70_ECF_CS"/>
</dbReference>
<protein>
    <recommendedName>
        <fullName evidence="6">RNA polymerase sigma factor</fullName>
    </recommendedName>
</protein>
<reference evidence="10" key="1">
    <citation type="submission" date="2020-02" db="EMBL/GenBank/DDBJ databases">
        <authorList>
            <person name="Meier V. D."/>
        </authorList>
    </citation>
    <scope>NUCLEOTIDE SEQUENCE</scope>
    <source>
        <strain evidence="10">AVDCRST_MAG05</strain>
    </source>
</reference>
<dbReference type="Gene3D" id="1.10.1740.10">
    <property type="match status" value="1"/>
</dbReference>